<name>E7DYM2_9PSED</name>
<dbReference type="EMBL" id="HQ423158">
    <property type="protein sequence ID" value="ADU55740.1"/>
    <property type="molecule type" value="Genomic_DNA"/>
</dbReference>
<organism evidence="1">
    <name type="scientific">Pseudomonas sp. 11BF10</name>
    <dbReference type="NCBI Taxonomy" id="941394"/>
    <lineage>
        <taxon>Bacteria</taxon>
        <taxon>Pseudomonadati</taxon>
        <taxon>Pseudomonadota</taxon>
        <taxon>Gammaproteobacteria</taxon>
        <taxon>Pseudomonadales</taxon>
        <taxon>Pseudomonadaceae</taxon>
        <taxon>Pseudomonas</taxon>
    </lineage>
</organism>
<proteinExistence type="predicted"/>
<evidence type="ECO:0000313" key="1">
    <source>
        <dbReference type="EMBL" id="ADU55740.1"/>
    </source>
</evidence>
<protein>
    <submittedName>
        <fullName evidence="1">Uncharacterized protein</fullName>
    </submittedName>
</protein>
<reference evidence="1" key="1">
    <citation type="journal article" date="2011" name="Appl. Environ. Microbiol.">
        <title>Preclinical class 1 integron with a complete Tn402-like transposition module.</title>
        <authorList>
            <person name="Sajjad A."/>
            <person name="Holley M.P."/>
            <person name="Labbate M."/>
            <person name="Stokes H.W."/>
            <person name="Gillings M.R."/>
        </authorList>
    </citation>
    <scope>NUCLEOTIDE SEQUENCE</scope>
    <source>
        <strain evidence="1">11BF10</strain>
    </source>
</reference>
<accession>E7DYM2</accession>
<dbReference type="AlphaFoldDB" id="E7DYM2"/>
<gene>
    <name evidence="1" type="ORF">orf7</name>
</gene>
<sequence>MPKNVRDKALLDPFIAKLNVATERRFSSLTELIEHMTFCKERLTENIEKVRGHLDSGRARLHRPRASLFCTWSPHTNKIKVSPIELYLLLDARLDGGAVTKFSLREQSRRTELMTPVLGIRAARQFTKDVDSFFLSADQAVRWINTLPGESLDFLNRPATRSGFDQWITAIGGLTEKASIRATTVVERFLELDTELNDLVFEFNAARQPVRFHSIICRRDCSNLDVLSPAEPKFRVIVHLNRRTGRRSSKDVQAYKQELTKKRLVEKLGKLIGRSPSMAEVEQATSRQRYRLPTQWLTEDLISHCKLGRHSAQIVRHQKMMATVMDEWGALRQTLQALLK</sequence>